<dbReference type="SUPFAM" id="SSF69118">
    <property type="entry name" value="AhpD-like"/>
    <property type="match status" value="2"/>
</dbReference>
<name>A0A1W6ZQU7_9HYPH</name>
<dbReference type="GO" id="GO:0051920">
    <property type="term" value="F:peroxiredoxin activity"/>
    <property type="evidence" value="ECO:0007669"/>
    <property type="project" value="InterPro"/>
</dbReference>
<accession>A0A1W6ZQU7</accession>
<protein>
    <submittedName>
        <fullName evidence="1">Uncharacterized protein</fullName>
    </submittedName>
</protein>
<dbReference type="KEGG" id="psin:CAK95_12250"/>
<organism evidence="1 2">
    <name type="scientific">Pseudorhodoplanes sinuspersici</name>
    <dbReference type="NCBI Taxonomy" id="1235591"/>
    <lineage>
        <taxon>Bacteria</taxon>
        <taxon>Pseudomonadati</taxon>
        <taxon>Pseudomonadota</taxon>
        <taxon>Alphaproteobacteria</taxon>
        <taxon>Hyphomicrobiales</taxon>
        <taxon>Pseudorhodoplanes</taxon>
    </lineage>
</organism>
<dbReference type="PANTHER" id="PTHR33930">
    <property type="entry name" value="ALKYL HYDROPEROXIDE REDUCTASE AHPD"/>
    <property type="match status" value="1"/>
</dbReference>
<evidence type="ECO:0000313" key="1">
    <source>
        <dbReference type="EMBL" id="ARP99773.1"/>
    </source>
</evidence>
<dbReference type="PANTHER" id="PTHR33930:SF2">
    <property type="entry name" value="BLR3452 PROTEIN"/>
    <property type="match status" value="1"/>
</dbReference>
<evidence type="ECO:0000313" key="2">
    <source>
        <dbReference type="Proteomes" id="UP000194137"/>
    </source>
</evidence>
<dbReference type="Proteomes" id="UP000194137">
    <property type="component" value="Chromosome"/>
</dbReference>
<reference evidence="1 2" key="1">
    <citation type="submission" date="2017-05" db="EMBL/GenBank/DDBJ databases">
        <title>Full genome sequence of Pseudorhodoplanes sinuspersici.</title>
        <authorList>
            <person name="Dastgheib S.M.M."/>
            <person name="Shavandi M."/>
            <person name="Tirandaz H."/>
        </authorList>
    </citation>
    <scope>NUCLEOTIDE SEQUENCE [LARGE SCALE GENOMIC DNA]</scope>
    <source>
        <strain evidence="1 2">RIPI110</strain>
    </source>
</reference>
<dbReference type="AlphaFoldDB" id="A0A1W6ZQU7"/>
<dbReference type="Pfam" id="PF02627">
    <property type="entry name" value="CMD"/>
    <property type="match status" value="2"/>
</dbReference>
<dbReference type="InterPro" id="IPR003779">
    <property type="entry name" value="CMD-like"/>
</dbReference>
<dbReference type="EMBL" id="CP021112">
    <property type="protein sequence ID" value="ARP99773.1"/>
    <property type="molecule type" value="Genomic_DNA"/>
</dbReference>
<dbReference type="InterPro" id="IPR029032">
    <property type="entry name" value="AhpD-like"/>
</dbReference>
<dbReference type="STRING" id="1235591.CAK95_12250"/>
<proteinExistence type="predicted"/>
<dbReference type="Gene3D" id="1.20.1290.10">
    <property type="entry name" value="AhpD-like"/>
    <property type="match status" value="2"/>
</dbReference>
<sequence length="254" mass="27608">MLTPPLQSLKDEIIGLRGYWHRFHEGLIAWSPPFLKAYLAFQSAPWRSGALEPMVREFIYIAVDGAVTHLYASGLRRHMDDALRLGATRDEILQVILLTASAAAHSTHELGFSILAEEMPDAVAPKPDRRHAALREDYRAATGSWPAVGDAVLALAPEFAEGFLGYRQAAWQAGPLPNKTKALVLLAFHASPTLLNREGARHYMREAIRFGASAAEISEVLQLASAIAVHTCTYAVPALMDAVAEFEARAAAGA</sequence>
<keyword evidence="2" id="KW-1185">Reference proteome</keyword>
<dbReference type="RefSeq" id="WP_086088177.1">
    <property type="nucleotide sequence ID" value="NZ_CP021112.1"/>
</dbReference>
<gene>
    <name evidence="1" type="ORF">CAK95_12250</name>
</gene>